<reference evidence="1" key="1">
    <citation type="submission" date="2014-11" db="EMBL/GenBank/DDBJ databases">
        <authorList>
            <person name="Amaro Gonzalez C."/>
        </authorList>
    </citation>
    <scope>NUCLEOTIDE SEQUENCE</scope>
</reference>
<dbReference type="AlphaFoldDB" id="A0A0E9RXA4"/>
<accession>A0A0E9RXA4</accession>
<organism evidence="1">
    <name type="scientific">Anguilla anguilla</name>
    <name type="common">European freshwater eel</name>
    <name type="synonym">Muraena anguilla</name>
    <dbReference type="NCBI Taxonomy" id="7936"/>
    <lineage>
        <taxon>Eukaryota</taxon>
        <taxon>Metazoa</taxon>
        <taxon>Chordata</taxon>
        <taxon>Craniata</taxon>
        <taxon>Vertebrata</taxon>
        <taxon>Euteleostomi</taxon>
        <taxon>Actinopterygii</taxon>
        <taxon>Neopterygii</taxon>
        <taxon>Teleostei</taxon>
        <taxon>Anguilliformes</taxon>
        <taxon>Anguillidae</taxon>
        <taxon>Anguilla</taxon>
    </lineage>
</organism>
<dbReference type="EMBL" id="GBXM01074806">
    <property type="protein sequence ID" value="JAH33771.1"/>
    <property type="molecule type" value="Transcribed_RNA"/>
</dbReference>
<sequence>MRLFIHLNSSALVDMKRSLHCRQASPSMLCQTESQVAQNANK</sequence>
<name>A0A0E9RXA4_ANGAN</name>
<proteinExistence type="predicted"/>
<protein>
    <submittedName>
        <fullName evidence="1">Uncharacterized protein</fullName>
    </submittedName>
</protein>
<evidence type="ECO:0000313" key="1">
    <source>
        <dbReference type="EMBL" id="JAH33771.1"/>
    </source>
</evidence>
<reference evidence="1" key="2">
    <citation type="journal article" date="2015" name="Fish Shellfish Immunol.">
        <title>Early steps in the European eel (Anguilla anguilla)-Vibrio vulnificus interaction in the gills: Role of the RtxA13 toxin.</title>
        <authorList>
            <person name="Callol A."/>
            <person name="Pajuelo D."/>
            <person name="Ebbesson L."/>
            <person name="Teles M."/>
            <person name="MacKenzie S."/>
            <person name="Amaro C."/>
        </authorList>
    </citation>
    <scope>NUCLEOTIDE SEQUENCE</scope>
</reference>